<dbReference type="Gene3D" id="1.25.40.10">
    <property type="entry name" value="Tetratricopeptide repeat domain"/>
    <property type="match status" value="1"/>
</dbReference>
<dbReference type="STRING" id="910347.SAMN05421773_110141"/>
<dbReference type="RefSeq" id="WP_093839979.1">
    <property type="nucleotide sequence ID" value="NZ_FOLM01000010.1"/>
</dbReference>
<dbReference type="OrthoDB" id="3698213at2"/>
<feature type="region of interest" description="Disordered" evidence="1">
    <location>
        <begin position="92"/>
        <end position="115"/>
    </location>
</feature>
<gene>
    <name evidence="2" type="ORF">SAMN05421773_110141</name>
</gene>
<evidence type="ECO:0008006" key="4">
    <source>
        <dbReference type="Google" id="ProtNLM"/>
    </source>
</evidence>
<evidence type="ECO:0000256" key="1">
    <source>
        <dbReference type="SAM" id="MobiDB-lite"/>
    </source>
</evidence>
<dbReference type="AlphaFoldDB" id="A0A1I1PYJ5"/>
<dbReference type="Proteomes" id="UP000199207">
    <property type="component" value="Unassembled WGS sequence"/>
</dbReference>
<dbReference type="EMBL" id="FOLM01000010">
    <property type="protein sequence ID" value="SFD14742.1"/>
    <property type="molecule type" value="Genomic_DNA"/>
</dbReference>
<proteinExistence type="predicted"/>
<name>A0A1I1PYJ5_9ACTN</name>
<feature type="compositionally biased region" description="Basic and acidic residues" evidence="1">
    <location>
        <begin position="94"/>
        <end position="103"/>
    </location>
</feature>
<reference evidence="2 3" key="1">
    <citation type="submission" date="2016-10" db="EMBL/GenBank/DDBJ databases">
        <authorList>
            <person name="de Groot N.N."/>
        </authorList>
    </citation>
    <scope>NUCLEOTIDE SEQUENCE [LARGE SCALE GENOMIC DNA]</scope>
    <source>
        <strain evidence="2 3">CGMCC 4.5739</strain>
    </source>
</reference>
<organism evidence="2 3">
    <name type="scientific">Streptomyces aidingensis</name>
    <dbReference type="NCBI Taxonomy" id="910347"/>
    <lineage>
        <taxon>Bacteria</taxon>
        <taxon>Bacillati</taxon>
        <taxon>Actinomycetota</taxon>
        <taxon>Actinomycetes</taxon>
        <taxon>Kitasatosporales</taxon>
        <taxon>Streptomycetaceae</taxon>
        <taxon>Streptomyces</taxon>
    </lineage>
</organism>
<dbReference type="InterPro" id="IPR011990">
    <property type="entry name" value="TPR-like_helical_dom_sf"/>
</dbReference>
<keyword evidence="3" id="KW-1185">Reference proteome</keyword>
<evidence type="ECO:0000313" key="3">
    <source>
        <dbReference type="Proteomes" id="UP000199207"/>
    </source>
</evidence>
<protein>
    <recommendedName>
        <fullName evidence="4">HTH cro/C1-type domain-containing protein</fullName>
    </recommendedName>
</protein>
<accession>A0A1I1PYJ5</accession>
<evidence type="ECO:0000313" key="2">
    <source>
        <dbReference type="EMBL" id="SFD14742.1"/>
    </source>
</evidence>
<sequence length="479" mass="52468">MPPTPDQAAPVPAELLDRPDLRQALAEHDFSAAFSIIKKYGGLSQNRIAAACALTPGKVSTILKGTHRVTSYQVISRIADGLRIPGHMVGLTPRRWEQDDRRPAGPSPPDTIPADAWQPVAAVDLALRMTRTDLVMDRRTASRALTAALTTGPALLDALDGWLNTVGVRRLQRSTGRLGARDVDELEQTARVFRQWDHRFGGGLRQKAVIGQLNEVAAALSDHQTDPIEQRLYQVMAQLSETAAIMAWDCGHQRRAQDYYRLALHASHAGEDRAFGANVLAGMARQLLYQDRPQDALELVRLAQEGSQGAHGERTRAMLHTREAWAYAAMGRPAAFHRATEQAREALPEAAQEGEPHWIGYFDQAELAGVTGGRYLSMARADRRFADQAAAHITEALRLRGEEAARSHALDLIGLAEARFIAGDLASGVEDTHRAVDAAARTQSGRVRVKLGALYRYTVGRDLAPVREARDRIRTALAS</sequence>